<dbReference type="AlphaFoldDB" id="A0A420IUQ6"/>
<sequence>MESILTRDGLEEIIDSDNVSDIVNKKGRAALRLAIEDGPLLLIRNELRAHNIWNSLNKLYSPHVFSHSFLIWVQLNQCKLKDFGSMEEYINRIRQLVDDLKSKGRDYPKEVLLALVLTGLTSEYKILVSNISQSLRAVEDIDSYDMDAFFANLIDKSKRLKMIDTDPDTAISASLRGYYNKKKSLNQTKNKVSKKLYCTKCHKKSHSTSDCYFLHPHKAPKGWVHKNPINKQEKLEQHALTNDKSQNVLISHGV</sequence>
<evidence type="ECO:0000313" key="2">
    <source>
        <dbReference type="Proteomes" id="UP000285326"/>
    </source>
</evidence>
<proteinExistence type="predicted"/>
<dbReference type="PANTHER" id="PTHR47481:SF31">
    <property type="entry name" value="OS01G0873500 PROTEIN"/>
    <property type="match status" value="1"/>
</dbReference>
<evidence type="ECO:0008006" key="3">
    <source>
        <dbReference type="Google" id="ProtNLM"/>
    </source>
</evidence>
<evidence type="ECO:0000313" key="1">
    <source>
        <dbReference type="EMBL" id="RKF78267.1"/>
    </source>
</evidence>
<accession>A0A420IUQ6</accession>
<protein>
    <recommendedName>
        <fullName evidence="3">Retrovirus-related Pol polyprotein from transposon TNT 1-94</fullName>
    </recommendedName>
</protein>
<comment type="caution">
    <text evidence="1">The sequence shown here is derived from an EMBL/GenBank/DDBJ whole genome shotgun (WGS) entry which is preliminary data.</text>
</comment>
<dbReference type="Pfam" id="PF14223">
    <property type="entry name" value="Retrotran_gag_2"/>
    <property type="match status" value="1"/>
</dbReference>
<dbReference type="Proteomes" id="UP000285326">
    <property type="component" value="Unassembled WGS sequence"/>
</dbReference>
<name>A0A420IUQ6_9PEZI</name>
<dbReference type="EMBL" id="MCBS01021285">
    <property type="protein sequence ID" value="RKF78267.1"/>
    <property type="molecule type" value="Genomic_DNA"/>
</dbReference>
<reference evidence="1 2" key="1">
    <citation type="journal article" date="2018" name="BMC Genomics">
        <title>Comparative genome analyses reveal sequence features reflecting distinct modes of host-adaptation between dicot and monocot powdery mildew.</title>
        <authorList>
            <person name="Wu Y."/>
            <person name="Ma X."/>
            <person name="Pan Z."/>
            <person name="Kale S.D."/>
            <person name="Song Y."/>
            <person name="King H."/>
            <person name="Zhang Q."/>
            <person name="Presley C."/>
            <person name="Deng X."/>
            <person name="Wei C.I."/>
            <person name="Xiao S."/>
        </authorList>
    </citation>
    <scope>NUCLEOTIDE SEQUENCE [LARGE SCALE GENOMIC DNA]</scope>
    <source>
        <strain evidence="1">UMSG1</strain>
    </source>
</reference>
<organism evidence="1 2">
    <name type="scientific">Golovinomyces cichoracearum</name>
    <dbReference type="NCBI Taxonomy" id="62708"/>
    <lineage>
        <taxon>Eukaryota</taxon>
        <taxon>Fungi</taxon>
        <taxon>Dikarya</taxon>
        <taxon>Ascomycota</taxon>
        <taxon>Pezizomycotina</taxon>
        <taxon>Leotiomycetes</taxon>
        <taxon>Erysiphales</taxon>
        <taxon>Erysiphaceae</taxon>
        <taxon>Golovinomyces</taxon>
    </lineage>
</organism>
<gene>
    <name evidence="1" type="ORF">GcM1_212009</name>
</gene>
<dbReference type="PANTHER" id="PTHR47481">
    <property type="match status" value="1"/>
</dbReference>